<sequence>MANYGSATQRPHLTSPQVSDHDAGDSTGKQSKEFRFVCPFNIPSNPESAATRIIKNLYNLGLYYSLFVWLVLFISLIPARKVSLIYLVIMTYITTLYLLLIKAIPATSFLHKIIGRGVVLPLICLVTMVELILTKAGLHLLICLAATMPIVLVHAVLWVLNDVAVDGGGGGEEVVALVQKSDTPGDGGSESMV</sequence>
<dbReference type="EMBL" id="JAAARO010000017">
    <property type="protein sequence ID" value="KAF5732857.1"/>
    <property type="molecule type" value="Genomic_DNA"/>
</dbReference>
<dbReference type="GO" id="GO:0016020">
    <property type="term" value="C:membrane"/>
    <property type="evidence" value="ECO:0007669"/>
    <property type="project" value="UniProtKB-SubCell"/>
</dbReference>
<comment type="subcellular location">
    <subcellularLocation>
        <location evidence="2">Endomembrane system</location>
        <topology evidence="2">Multi-pass membrane protein</topology>
    </subcellularLocation>
    <subcellularLocation>
        <location evidence="7">Membrane</location>
        <topology evidence="7">Multi-pass membrane protein</topology>
    </subcellularLocation>
</comment>
<dbReference type="Proteomes" id="UP000593562">
    <property type="component" value="Unassembled WGS sequence"/>
</dbReference>
<comment type="function">
    <text evidence="1 7">May be involved in both secretory and endocytic intracellular trafficking in the endosomal/prevacuolar compartments.</text>
</comment>
<feature type="compositionally biased region" description="Polar residues" evidence="8">
    <location>
        <begin position="1"/>
        <end position="18"/>
    </location>
</feature>
<evidence type="ECO:0000313" key="9">
    <source>
        <dbReference type="EMBL" id="KAF5732857.1"/>
    </source>
</evidence>
<evidence type="ECO:0000256" key="6">
    <source>
        <dbReference type="ARBA" id="ARBA00023136"/>
    </source>
</evidence>
<organism evidence="9 10">
    <name type="scientific">Tripterygium wilfordii</name>
    <name type="common">Thunder God vine</name>
    <dbReference type="NCBI Taxonomy" id="458696"/>
    <lineage>
        <taxon>Eukaryota</taxon>
        <taxon>Viridiplantae</taxon>
        <taxon>Streptophyta</taxon>
        <taxon>Embryophyta</taxon>
        <taxon>Tracheophyta</taxon>
        <taxon>Spermatophyta</taxon>
        <taxon>Magnoliopsida</taxon>
        <taxon>eudicotyledons</taxon>
        <taxon>Gunneridae</taxon>
        <taxon>Pentapetalae</taxon>
        <taxon>rosids</taxon>
        <taxon>fabids</taxon>
        <taxon>Celastrales</taxon>
        <taxon>Celastraceae</taxon>
        <taxon>Tripterygium</taxon>
    </lineage>
</organism>
<reference evidence="9 10" key="1">
    <citation type="journal article" date="2020" name="Nat. Commun.">
        <title>Genome of Tripterygium wilfordii and identification of cytochrome P450 involved in triptolide biosynthesis.</title>
        <authorList>
            <person name="Tu L."/>
            <person name="Su P."/>
            <person name="Zhang Z."/>
            <person name="Gao L."/>
            <person name="Wang J."/>
            <person name="Hu T."/>
            <person name="Zhou J."/>
            <person name="Zhang Y."/>
            <person name="Zhao Y."/>
            <person name="Liu Y."/>
            <person name="Song Y."/>
            <person name="Tong Y."/>
            <person name="Lu Y."/>
            <person name="Yang J."/>
            <person name="Xu C."/>
            <person name="Jia M."/>
            <person name="Peters R.J."/>
            <person name="Huang L."/>
            <person name="Gao W."/>
        </authorList>
    </citation>
    <scope>NUCLEOTIDE SEQUENCE [LARGE SCALE GENOMIC DNA]</scope>
    <source>
        <strain evidence="10">cv. XIE 37</strain>
        <tissue evidence="9">Leaf</tissue>
    </source>
</reference>
<evidence type="ECO:0000256" key="4">
    <source>
        <dbReference type="ARBA" id="ARBA00022692"/>
    </source>
</evidence>
<evidence type="ECO:0000256" key="2">
    <source>
        <dbReference type="ARBA" id="ARBA00004127"/>
    </source>
</evidence>
<feature type="transmembrane region" description="Helical" evidence="7">
    <location>
        <begin position="57"/>
        <end position="77"/>
    </location>
</feature>
<feature type="transmembrane region" description="Helical" evidence="7">
    <location>
        <begin position="83"/>
        <end position="101"/>
    </location>
</feature>
<keyword evidence="4 7" id="KW-0812">Transmembrane</keyword>
<name>A0A7J7CFZ7_TRIWF</name>
<evidence type="ECO:0000313" key="10">
    <source>
        <dbReference type="Proteomes" id="UP000593562"/>
    </source>
</evidence>
<keyword evidence="6 7" id="KW-0472">Membrane</keyword>
<gene>
    <name evidence="9" type="ORF">HS088_TW17G00390</name>
</gene>
<feature type="transmembrane region" description="Helical" evidence="7">
    <location>
        <begin position="113"/>
        <end position="133"/>
    </location>
</feature>
<proteinExistence type="inferred from homology"/>
<protein>
    <recommendedName>
        <fullName evidence="7">PRA1 family protein</fullName>
    </recommendedName>
</protein>
<dbReference type="GO" id="GO:0016192">
    <property type="term" value="P:vesicle-mediated transport"/>
    <property type="evidence" value="ECO:0007669"/>
    <property type="project" value="UniProtKB-ARBA"/>
</dbReference>
<dbReference type="GO" id="GO:0005783">
    <property type="term" value="C:endoplasmic reticulum"/>
    <property type="evidence" value="ECO:0007669"/>
    <property type="project" value="UniProtKB-ARBA"/>
</dbReference>
<evidence type="ECO:0000256" key="3">
    <source>
        <dbReference type="ARBA" id="ARBA00006483"/>
    </source>
</evidence>
<keyword evidence="7" id="KW-0813">Transport</keyword>
<accession>A0A7J7CFZ7</accession>
<comment type="similarity">
    <text evidence="3 7">Belongs to the PRA1 family.</text>
</comment>
<feature type="region of interest" description="Disordered" evidence="8">
    <location>
        <begin position="1"/>
        <end position="29"/>
    </location>
</feature>
<evidence type="ECO:0000256" key="1">
    <source>
        <dbReference type="ARBA" id="ARBA00002501"/>
    </source>
</evidence>
<evidence type="ECO:0000256" key="7">
    <source>
        <dbReference type="RuleBase" id="RU363107"/>
    </source>
</evidence>
<dbReference type="Pfam" id="PF03208">
    <property type="entry name" value="PRA1"/>
    <property type="match status" value="1"/>
</dbReference>
<keyword evidence="10" id="KW-1185">Reference proteome</keyword>
<dbReference type="AlphaFoldDB" id="A0A7J7CFZ7"/>
<feature type="compositionally biased region" description="Basic and acidic residues" evidence="8">
    <location>
        <begin position="19"/>
        <end position="29"/>
    </location>
</feature>
<dbReference type="InParanoid" id="A0A7J7CFZ7"/>
<dbReference type="InterPro" id="IPR004895">
    <property type="entry name" value="Prenylated_rab_accept_PRA1"/>
</dbReference>
<dbReference type="OrthoDB" id="690149at2759"/>
<evidence type="ECO:0000256" key="5">
    <source>
        <dbReference type="ARBA" id="ARBA00022989"/>
    </source>
</evidence>
<dbReference type="PANTHER" id="PTHR38519:SF3">
    <property type="entry name" value="PRA1 FAMILY PROTEIN"/>
    <property type="match status" value="1"/>
</dbReference>
<feature type="transmembrane region" description="Helical" evidence="7">
    <location>
        <begin position="139"/>
        <end position="160"/>
    </location>
</feature>
<evidence type="ECO:0000256" key="8">
    <source>
        <dbReference type="SAM" id="MobiDB-lite"/>
    </source>
</evidence>
<dbReference type="PANTHER" id="PTHR38519">
    <property type="entry name" value="PRA1 FAMILY PROTEIN"/>
    <property type="match status" value="1"/>
</dbReference>
<keyword evidence="5 7" id="KW-1133">Transmembrane helix</keyword>
<comment type="caution">
    <text evidence="9">The sequence shown here is derived from an EMBL/GenBank/DDBJ whole genome shotgun (WGS) entry which is preliminary data.</text>
</comment>